<dbReference type="EMBL" id="CAMXCT030001681">
    <property type="protein sequence ID" value="CAL4779512.1"/>
    <property type="molecule type" value="Genomic_DNA"/>
</dbReference>
<feature type="compositionally biased region" description="Basic and acidic residues" evidence="2">
    <location>
        <begin position="123"/>
        <end position="137"/>
    </location>
</feature>
<dbReference type="EMBL" id="CAMXCT020001681">
    <property type="protein sequence ID" value="CAL1145575.1"/>
    <property type="molecule type" value="Genomic_DNA"/>
</dbReference>
<reference evidence="5" key="2">
    <citation type="submission" date="2024-04" db="EMBL/GenBank/DDBJ databases">
        <authorList>
            <person name="Chen Y."/>
            <person name="Shah S."/>
            <person name="Dougan E. K."/>
            <person name="Thang M."/>
            <person name="Chan C."/>
        </authorList>
    </citation>
    <scope>NUCLEOTIDE SEQUENCE [LARGE SCALE GENOMIC DNA]</scope>
</reference>
<feature type="region of interest" description="Disordered" evidence="2">
    <location>
        <begin position="93"/>
        <end position="172"/>
    </location>
</feature>
<keyword evidence="1" id="KW-0175">Coiled coil</keyword>
<reference evidence="4" key="1">
    <citation type="submission" date="2022-10" db="EMBL/GenBank/DDBJ databases">
        <authorList>
            <person name="Chen Y."/>
            <person name="Dougan E. K."/>
            <person name="Chan C."/>
            <person name="Rhodes N."/>
            <person name="Thang M."/>
        </authorList>
    </citation>
    <scope>NUCLEOTIDE SEQUENCE</scope>
</reference>
<feature type="non-terminal residue" evidence="4">
    <location>
        <position position="466"/>
    </location>
</feature>
<evidence type="ECO:0000313" key="5">
    <source>
        <dbReference type="EMBL" id="CAL1145575.1"/>
    </source>
</evidence>
<dbReference type="EMBL" id="CAMXCT010001681">
    <property type="protein sequence ID" value="CAI3992200.1"/>
    <property type="molecule type" value="Genomic_DNA"/>
</dbReference>
<gene>
    <name evidence="4" type="ORF">C1SCF055_LOCUS19046</name>
</gene>
<evidence type="ECO:0000313" key="4">
    <source>
        <dbReference type="EMBL" id="CAI3992200.1"/>
    </source>
</evidence>
<organism evidence="4">
    <name type="scientific">Cladocopium goreaui</name>
    <dbReference type="NCBI Taxonomy" id="2562237"/>
    <lineage>
        <taxon>Eukaryota</taxon>
        <taxon>Sar</taxon>
        <taxon>Alveolata</taxon>
        <taxon>Dinophyceae</taxon>
        <taxon>Suessiales</taxon>
        <taxon>Symbiodiniaceae</taxon>
        <taxon>Cladocopium</taxon>
    </lineage>
</organism>
<sequence>FVVACFQASFCLTGVVAAKTHQDLIEGIPDVRKVVDDRILDDEVLTKQREISQLKAEIAQTKEILRKKEEEMKKVKSEAFSAAQDARRIVLEHEKEKEPIHSLPGNQREVRTVPSSSVASARLVKDQASKQVAEGDQRAVSGNESAEKATKATATKVTTVTKNHSNHSEANISVSHSNVSAVRYGSEACPCIGFDNLEGEALTLIDGKMVKYPADLGSSCDTWDDGVHPQCAESEKGKWCGQPWCYVDPRQCKLDVLPTMSTYMPTARYKHMPLFYSYSTCGSSWGQEAQVAVMGNGGCRCVGVNNMPGSLKFDIDQDNVLYPAEAGGSCDAWDLDNHPQCTVKGSKPEWCNRKWCFVDPCSCSVSQPPKVSTYLNGTMQGKSIYYSYETCGNEDMFTATYAKAVCVLEKTKDTCNKNPKCLWSGDSCLGKELVDKDACLAKTAQEAQTSEEEERSFAASLASQVR</sequence>
<evidence type="ECO:0000256" key="3">
    <source>
        <dbReference type="SAM" id="SignalP"/>
    </source>
</evidence>
<keyword evidence="3" id="KW-0732">Signal</keyword>
<dbReference type="AlphaFoldDB" id="A0A9P1CIN8"/>
<keyword evidence="6" id="KW-1185">Reference proteome</keyword>
<feature type="compositionally biased region" description="Low complexity" evidence="2">
    <location>
        <begin position="151"/>
        <end position="162"/>
    </location>
</feature>
<dbReference type="OrthoDB" id="421940at2759"/>
<evidence type="ECO:0000313" key="6">
    <source>
        <dbReference type="Proteomes" id="UP001152797"/>
    </source>
</evidence>
<accession>A0A9P1CIN8</accession>
<evidence type="ECO:0000256" key="2">
    <source>
        <dbReference type="SAM" id="MobiDB-lite"/>
    </source>
</evidence>
<proteinExistence type="predicted"/>
<dbReference type="Proteomes" id="UP001152797">
    <property type="component" value="Unassembled WGS sequence"/>
</dbReference>
<protein>
    <submittedName>
        <fullName evidence="4">Uncharacterized protein</fullName>
    </submittedName>
</protein>
<evidence type="ECO:0000256" key="1">
    <source>
        <dbReference type="SAM" id="Coils"/>
    </source>
</evidence>
<feature type="coiled-coil region" evidence="1">
    <location>
        <begin position="44"/>
        <end position="85"/>
    </location>
</feature>
<name>A0A9P1CIN8_9DINO</name>
<feature type="chain" id="PRO_5043270531" evidence="3">
    <location>
        <begin position="18"/>
        <end position="466"/>
    </location>
</feature>
<comment type="caution">
    <text evidence="4">The sequence shown here is derived from an EMBL/GenBank/DDBJ whole genome shotgun (WGS) entry which is preliminary data.</text>
</comment>
<feature type="signal peptide" evidence="3">
    <location>
        <begin position="1"/>
        <end position="17"/>
    </location>
</feature>